<protein>
    <submittedName>
        <fullName evidence="2">Uncharacterized protein</fullName>
    </submittedName>
</protein>
<organism evidence="2 3">
    <name type="scientific">Austropuccinia psidii MF-1</name>
    <dbReference type="NCBI Taxonomy" id="1389203"/>
    <lineage>
        <taxon>Eukaryota</taxon>
        <taxon>Fungi</taxon>
        <taxon>Dikarya</taxon>
        <taxon>Basidiomycota</taxon>
        <taxon>Pucciniomycotina</taxon>
        <taxon>Pucciniomycetes</taxon>
        <taxon>Pucciniales</taxon>
        <taxon>Sphaerophragmiaceae</taxon>
        <taxon>Austropuccinia</taxon>
    </lineage>
</organism>
<keyword evidence="3" id="KW-1185">Reference proteome</keyword>
<reference evidence="2" key="1">
    <citation type="submission" date="2021-03" db="EMBL/GenBank/DDBJ databases">
        <title>Draft genome sequence of rust myrtle Austropuccinia psidii MF-1, a brazilian biotype.</title>
        <authorList>
            <person name="Quecine M.C."/>
            <person name="Pachon D.M.R."/>
            <person name="Bonatelli M.L."/>
            <person name="Correr F.H."/>
            <person name="Franceschini L.M."/>
            <person name="Leite T.F."/>
            <person name="Margarido G.R.A."/>
            <person name="Almeida C.A."/>
            <person name="Ferrarezi J.A."/>
            <person name="Labate C.A."/>
        </authorList>
    </citation>
    <scope>NUCLEOTIDE SEQUENCE</scope>
    <source>
        <strain evidence="2">MF-1</strain>
    </source>
</reference>
<name>A0A9Q3HSE6_9BASI</name>
<proteinExistence type="predicted"/>
<dbReference type="Proteomes" id="UP000765509">
    <property type="component" value="Unassembled WGS sequence"/>
</dbReference>
<sequence length="104" mass="12056">MNTLTPDGWLLQGGTKAVSVHHQNDLNDDGNIVPPIDVMVKTKQKIEHHEDNNNPINHKRKLTRSQRQYIHEPNQSCCSLDIQPHHIRSFPPFQLTRKQPMRHG</sequence>
<evidence type="ECO:0000256" key="1">
    <source>
        <dbReference type="SAM" id="MobiDB-lite"/>
    </source>
</evidence>
<feature type="region of interest" description="Disordered" evidence="1">
    <location>
        <begin position="47"/>
        <end position="70"/>
    </location>
</feature>
<accession>A0A9Q3HSE6</accession>
<comment type="caution">
    <text evidence="2">The sequence shown here is derived from an EMBL/GenBank/DDBJ whole genome shotgun (WGS) entry which is preliminary data.</text>
</comment>
<evidence type="ECO:0000313" key="2">
    <source>
        <dbReference type="EMBL" id="MBW0516101.1"/>
    </source>
</evidence>
<gene>
    <name evidence="2" type="ORF">O181_055816</name>
</gene>
<dbReference type="AlphaFoldDB" id="A0A9Q3HSE6"/>
<evidence type="ECO:0000313" key="3">
    <source>
        <dbReference type="Proteomes" id="UP000765509"/>
    </source>
</evidence>
<dbReference type="EMBL" id="AVOT02025051">
    <property type="protein sequence ID" value="MBW0516101.1"/>
    <property type="molecule type" value="Genomic_DNA"/>
</dbReference>